<dbReference type="PANTHER" id="PTHR45947">
    <property type="entry name" value="SULFOQUINOVOSYL TRANSFERASE SQD2"/>
    <property type="match status" value="1"/>
</dbReference>
<accession>A0A9N8EDC5</accession>
<name>A0A9N8EDC5_9STRA</name>
<dbReference type="Pfam" id="PF13439">
    <property type="entry name" value="Glyco_transf_4"/>
    <property type="match status" value="1"/>
</dbReference>
<sequence length="327" mass="36304">MNTPTKRIVIVSDVAVEQSGVVTSLTNTQRVLTKWGHDVLYLTPSTLKLFTIPLIGIDRFFKVGIPFLQASMIGNIIEEFNPDCIHISTEAFLGYTVWQLCKKKGWKFSTAFHTMSAEFLEKSMGLPAWISWRTLTQFHDPSSSVMVPTMSVENILRAKGVEDIQRWSRGVDTDRFYPRERDPIKYPKQNGPILMFVGRVSVEKGIEEFLKLPIQKGTKYVVGEGPQCSQLEKMFPDAVFLGYLKGDDLASAYSNADVVVFTSKTDTFGNTITESLACGTPVAAFPTPGPIDIIGCNRKVGSINENLVVAIFEALSYGNSEACVKHV</sequence>
<dbReference type="Gene3D" id="3.40.50.2000">
    <property type="entry name" value="Glycogen Phosphorylase B"/>
    <property type="match status" value="2"/>
</dbReference>
<comment type="caution">
    <text evidence="2">The sequence shown here is derived from an EMBL/GenBank/DDBJ whole genome shotgun (WGS) entry which is preliminary data.</text>
</comment>
<evidence type="ECO:0000313" key="3">
    <source>
        <dbReference type="Proteomes" id="UP001153069"/>
    </source>
</evidence>
<dbReference type="AlphaFoldDB" id="A0A9N8EDC5"/>
<evidence type="ECO:0000313" key="2">
    <source>
        <dbReference type="EMBL" id="CAB9518169.1"/>
    </source>
</evidence>
<dbReference type="PANTHER" id="PTHR45947:SF3">
    <property type="entry name" value="SULFOQUINOVOSYL TRANSFERASE SQD2"/>
    <property type="match status" value="1"/>
</dbReference>
<organism evidence="2 3">
    <name type="scientific">Seminavis robusta</name>
    <dbReference type="NCBI Taxonomy" id="568900"/>
    <lineage>
        <taxon>Eukaryota</taxon>
        <taxon>Sar</taxon>
        <taxon>Stramenopiles</taxon>
        <taxon>Ochrophyta</taxon>
        <taxon>Bacillariophyta</taxon>
        <taxon>Bacillariophyceae</taxon>
        <taxon>Bacillariophycidae</taxon>
        <taxon>Naviculales</taxon>
        <taxon>Naviculaceae</taxon>
        <taxon>Seminavis</taxon>
    </lineage>
</organism>
<dbReference type="GO" id="GO:0016757">
    <property type="term" value="F:glycosyltransferase activity"/>
    <property type="evidence" value="ECO:0007669"/>
    <property type="project" value="TreeGrafter"/>
</dbReference>
<reference evidence="2" key="1">
    <citation type="submission" date="2020-06" db="EMBL/GenBank/DDBJ databases">
        <authorList>
            <consortium name="Plant Systems Biology data submission"/>
        </authorList>
    </citation>
    <scope>NUCLEOTIDE SEQUENCE</scope>
    <source>
        <strain evidence="2">D6</strain>
    </source>
</reference>
<dbReference type="Proteomes" id="UP001153069">
    <property type="component" value="Unassembled WGS sequence"/>
</dbReference>
<gene>
    <name evidence="2" type="ORF">SEMRO_912_G219280.1</name>
</gene>
<keyword evidence="3" id="KW-1185">Reference proteome</keyword>
<dbReference type="InterPro" id="IPR050194">
    <property type="entry name" value="Glycosyltransferase_grp1"/>
</dbReference>
<dbReference type="EMBL" id="CAICTM010000910">
    <property type="protein sequence ID" value="CAB9518169.1"/>
    <property type="molecule type" value="Genomic_DNA"/>
</dbReference>
<protein>
    <submittedName>
        <fullName evidence="2">GDP-mannose-dependent alpha-mannosyltransferase</fullName>
    </submittedName>
</protein>
<dbReference type="OrthoDB" id="443318at2759"/>
<dbReference type="InterPro" id="IPR028098">
    <property type="entry name" value="Glyco_trans_4-like_N"/>
</dbReference>
<feature type="domain" description="Glycosyltransferase subfamily 4-like N-terminal" evidence="1">
    <location>
        <begin position="19"/>
        <end position="175"/>
    </location>
</feature>
<proteinExistence type="predicted"/>
<evidence type="ECO:0000259" key="1">
    <source>
        <dbReference type="Pfam" id="PF13439"/>
    </source>
</evidence>
<dbReference type="SUPFAM" id="SSF53756">
    <property type="entry name" value="UDP-Glycosyltransferase/glycogen phosphorylase"/>
    <property type="match status" value="1"/>
</dbReference>
<dbReference type="Pfam" id="PF13692">
    <property type="entry name" value="Glyco_trans_1_4"/>
    <property type="match status" value="1"/>
</dbReference>